<feature type="compositionally biased region" description="Low complexity" evidence="1">
    <location>
        <begin position="33"/>
        <end position="44"/>
    </location>
</feature>
<feature type="region of interest" description="Disordered" evidence="1">
    <location>
        <begin position="27"/>
        <end position="93"/>
    </location>
</feature>
<feature type="chain" id="PRO_5046825259" description="Lipoprotein" evidence="2">
    <location>
        <begin position="32"/>
        <end position="211"/>
    </location>
</feature>
<organism evidence="3 4">
    <name type="scientific">Streptomyces chisholmiae</name>
    <dbReference type="NCBI Taxonomy" id="3075540"/>
    <lineage>
        <taxon>Bacteria</taxon>
        <taxon>Bacillati</taxon>
        <taxon>Actinomycetota</taxon>
        <taxon>Actinomycetes</taxon>
        <taxon>Kitasatosporales</taxon>
        <taxon>Streptomycetaceae</taxon>
        <taxon>Streptomyces</taxon>
    </lineage>
</organism>
<proteinExistence type="predicted"/>
<keyword evidence="4" id="KW-1185">Reference proteome</keyword>
<gene>
    <name evidence="3" type="ORF">RM844_20385</name>
</gene>
<evidence type="ECO:0008006" key="5">
    <source>
        <dbReference type="Google" id="ProtNLM"/>
    </source>
</evidence>
<evidence type="ECO:0000313" key="4">
    <source>
        <dbReference type="Proteomes" id="UP001183410"/>
    </source>
</evidence>
<keyword evidence="2" id="KW-0732">Signal</keyword>
<evidence type="ECO:0000256" key="2">
    <source>
        <dbReference type="SAM" id="SignalP"/>
    </source>
</evidence>
<evidence type="ECO:0000256" key="1">
    <source>
        <dbReference type="SAM" id="MobiDB-lite"/>
    </source>
</evidence>
<dbReference type="EMBL" id="JAVREO010000012">
    <property type="protein sequence ID" value="MDT0268647.1"/>
    <property type="molecule type" value="Genomic_DNA"/>
</dbReference>
<sequence length="211" mass="22011">MCVSRRRAVLRSLTALAIGAVVLTGCGGDKADSSASETSATTTDTTDETVSDTTSGGDTDPEEEAVESDDAAADDEAATDEDAGSDGEAATGDAAAWAGTKQFVQIEDVWSEEGQTLLSVRAAEKEAMTEPHEAWIIIPSEGPYTTVALTEDAQVLLSVPLGDESAAAEYSQEELVSRFAEQPESAIPGLGYDLSFDGDGQVTRLETLYMS</sequence>
<dbReference type="RefSeq" id="WP_311668734.1">
    <property type="nucleotide sequence ID" value="NZ_JAVREO010000012.1"/>
</dbReference>
<evidence type="ECO:0000313" key="3">
    <source>
        <dbReference type="EMBL" id="MDT0268647.1"/>
    </source>
</evidence>
<accession>A0ABU2JUI8</accession>
<dbReference type="PROSITE" id="PS51257">
    <property type="entry name" value="PROKAR_LIPOPROTEIN"/>
    <property type="match status" value="1"/>
</dbReference>
<comment type="caution">
    <text evidence="3">The sequence shown here is derived from an EMBL/GenBank/DDBJ whole genome shotgun (WGS) entry which is preliminary data.</text>
</comment>
<name>A0ABU2JUI8_9ACTN</name>
<feature type="signal peptide" evidence="2">
    <location>
        <begin position="1"/>
        <end position="31"/>
    </location>
</feature>
<reference evidence="4" key="1">
    <citation type="submission" date="2023-07" db="EMBL/GenBank/DDBJ databases">
        <title>30 novel species of actinomycetes from the DSMZ collection.</title>
        <authorList>
            <person name="Nouioui I."/>
        </authorList>
    </citation>
    <scope>NUCLEOTIDE SEQUENCE [LARGE SCALE GENOMIC DNA]</scope>
    <source>
        <strain evidence="4">DSM 44915</strain>
    </source>
</reference>
<feature type="compositionally biased region" description="Acidic residues" evidence="1">
    <location>
        <begin position="59"/>
        <end position="85"/>
    </location>
</feature>
<protein>
    <recommendedName>
        <fullName evidence="5">Lipoprotein</fullName>
    </recommendedName>
</protein>
<dbReference type="Proteomes" id="UP001183410">
    <property type="component" value="Unassembled WGS sequence"/>
</dbReference>